<evidence type="ECO:0008006" key="4">
    <source>
        <dbReference type="Google" id="ProtNLM"/>
    </source>
</evidence>
<name>A0ABR4HW55_9EURO</name>
<dbReference type="Proteomes" id="UP001610335">
    <property type="component" value="Unassembled WGS sequence"/>
</dbReference>
<comment type="caution">
    <text evidence="2">The sequence shown here is derived from an EMBL/GenBank/DDBJ whole genome shotgun (WGS) entry which is preliminary data.</text>
</comment>
<dbReference type="PANTHER" id="PTHR35870">
    <property type="entry name" value="PROTEIN, PUTATIVE (AFU_ORTHOLOGUE AFUA_5G03330)-RELATED"/>
    <property type="match status" value="1"/>
</dbReference>
<evidence type="ECO:0000256" key="1">
    <source>
        <dbReference type="ARBA" id="ARBA00023002"/>
    </source>
</evidence>
<reference evidence="2 3" key="1">
    <citation type="submission" date="2024-07" db="EMBL/GenBank/DDBJ databases">
        <title>Section-level genome sequencing and comparative genomics of Aspergillus sections Usti and Cavernicolus.</title>
        <authorList>
            <consortium name="Lawrence Berkeley National Laboratory"/>
            <person name="Nybo J.L."/>
            <person name="Vesth T.C."/>
            <person name="Theobald S."/>
            <person name="Frisvad J.C."/>
            <person name="Larsen T.O."/>
            <person name="Kjaerboelling I."/>
            <person name="Rothschild-Mancinelli K."/>
            <person name="Lyhne E.K."/>
            <person name="Kogle M.E."/>
            <person name="Barry K."/>
            <person name="Clum A."/>
            <person name="Na H."/>
            <person name="Ledsgaard L."/>
            <person name="Lin J."/>
            <person name="Lipzen A."/>
            <person name="Kuo A."/>
            <person name="Riley R."/>
            <person name="Mondo S."/>
            <person name="LaButti K."/>
            <person name="Haridas S."/>
            <person name="Pangalinan J."/>
            <person name="Salamov A.A."/>
            <person name="Simmons B.A."/>
            <person name="Magnuson J.K."/>
            <person name="Chen J."/>
            <person name="Drula E."/>
            <person name="Henrissat B."/>
            <person name="Wiebenga A."/>
            <person name="Lubbers R.J."/>
            <person name="Gomes A.C."/>
            <person name="Makela M.R."/>
            <person name="Stajich J."/>
            <person name="Grigoriev I.V."/>
            <person name="Mortensen U.H."/>
            <person name="De vries R.P."/>
            <person name="Baker S.E."/>
            <person name="Andersen M.R."/>
        </authorList>
    </citation>
    <scope>NUCLEOTIDE SEQUENCE [LARGE SCALE GENOMIC DNA]</scope>
    <source>
        <strain evidence="2 3">CBS 600.67</strain>
    </source>
</reference>
<accession>A0ABR4HW55</accession>
<dbReference type="Pfam" id="PF14027">
    <property type="entry name" value="Questin_oxidase"/>
    <property type="match status" value="1"/>
</dbReference>
<dbReference type="PANTHER" id="PTHR35870:SF1">
    <property type="entry name" value="PROTEIN, PUTATIVE (AFU_ORTHOLOGUE AFUA_5G03330)-RELATED"/>
    <property type="match status" value="1"/>
</dbReference>
<sequence length="510" mass="57701">MASESDVETFVVSQSSVMYSSTPLSPDIPQNSPFNIQLSATETPGQTHVDGLTQESADRVSELLMINYARYHTLFDAVGFHNHTVHHLLTLYALGATPDEIRAMYDLNIGYQALVQYHPASVVVELQDRAFFKQCIGDLSYYDSFVRFFQDEIAQRGIPDVVNEYLFQGDDISDDILGRMHSGETLVIIREKDTDSVGFLHPMIHLGCALEFDQPLLVAEALAAGCVHDDWPNSFLFPVEAHQKANQELPSKSMLEIMEDLHRDPVIKNAVQMSDPINKISDGLLAKVCDELIPYLAQYRVTPTADELHRQTIDMVHDCAYMVGAAQYPGKVEALDFVMLHTLTLSIFYPTFLAQDWITNENKARLLHFKAWGDLVMYAGCGCPTLHADRITKYVPKRPSDGWEELAHRASVYGDDGHISKVTRALLHAESLPDPRPEFPLRKDDFIKIAHLGLDSVERMLEPGQYKVPEKIRKQVGEEMGQDEEIIRVMVRWVRWCGVEGAWNEFPDLH</sequence>
<organism evidence="2 3">
    <name type="scientific">Aspergillus cavernicola</name>
    <dbReference type="NCBI Taxonomy" id="176166"/>
    <lineage>
        <taxon>Eukaryota</taxon>
        <taxon>Fungi</taxon>
        <taxon>Dikarya</taxon>
        <taxon>Ascomycota</taxon>
        <taxon>Pezizomycotina</taxon>
        <taxon>Eurotiomycetes</taxon>
        <taxon>Eurotiomycetidae</taxon>
        <taxon>Eurotiales</taxon>
        <taxon>Aspergillaceae</taxon>
        <taxon>Aspergillus</taxon>
        <taxon>Aspergillus subgen. Nidulantes</taxon>
    </lineage>
</organism>
<dbReference type="InterPro" id="IPR025337">
    <property type="entry name" value="Questin_oxidase-like"/>
</dbReference>
<dbReference type="EMBL" id="JBFXLS010000075">
    <property type="protein sequence ID" value="KAL2819630.1"/>
    <property type="molecule type" value="Genomic_DNA"/>
</dbReference>
<protein>
    <recommendedName>
        <fullName evidence="4">Oxidoreductase AflY</fullName>
    </recommendedName>
</protein>
<keyword evidence="3" id="KW-1185">Reference proteome</keyword>
<keyword evidence="1" id="KW-0560">Oxidoreductase</keyword>
<evidence type="ECO:0000313" key="3">
    <source>
        <dbReference type="Proteomes" id="UP001610335"/>
    </source>
</evidence>
<proteinExistence type="predicted"/>
<gene>
    <name evidence="2" type="ORF">BDW59DRAFT_151302</name>
</gene>
<evidence type="ECO:0000313" key="2">
    <source>
        <dbReference type="EMBL" id="KAL2819630.1"/>
    </source>
</evidence>